<dbReference type="Gramene" id="KMS65159">
    <property type="protein sequence ID" value="KMS65159"/>
    <property type="gene ID" value="BVRB_038820"/>
</dbReference>
<dbReference type="AlphaFoldDB" id="A0A0J7YNK4"/>
<keyword evidence="2" id="KW-1185">Reference proteome</keyword>
<dbReference type="EMBL" id="KQ113601">
    <property type="protein sequence ID" value="KMS65159.1"/>
    <property type="molecule type" value="Genomic_DNA"/>
</dbReference>
<gene>
    <name evidence="1" type="ORF">BVRB_038820</name>
</gene>
<evidence type="ECO:0000313" key="2">
    <source>
        <dbReference type="Proteomes" id="UP000035740"/>
    </source>
</evidence>
<name>A0A0J7YNK4_BETVV</name>
<accession>A0A0J7YNK4</accession>
<proteinExistence type="predicted"/>
<sequence length="171" mass="18943">ITQRSSELCPLSFSNILWALGVVQRPCTEPALPALCLFGASATAEMNATDIGSCLWAATRLNIRHRPFVSGMIERADDLAETFDEIGLVRVMQALRYFNDKDAALMSKFCKICISRIESMSKDNVARIADAISRLHCDSAACPDCVALRNFARELPSCSDQRINKTRVRIT</sequence>
<feature type="non-terminal residue" evidence="1">
    <location>
        <position position="1"/>
    </location>
</feature>
<dbReference type="Proteomes" id="UP000035740">
    <property type="component" value="Unassembled WGS sequence"/>
</dbReference>
<protein>
    <submittedName>
        <fullName evidence="1">Uncharacterized protein</fullName>
    </submittedName>
</protein>
<evidence type="ECO:0000313" key="1">
    <source>
        <dbReference type="EMBL" id="KMS65159.1"/>
    </source>
</evidence>
<organism evidence="1 2">
    <name type="scientific">Beta vulgaris subsp. vulgaris</name>
    <name type="common">Beet</name>
    <dbReference type="NCBI Taxonomy" id="3555"/>
    <lineage>
        <taxon>Eukaryota</taxon>
        <taxon>Viridiplantae</taxon>
        <taxon>Streptophyta</taxon>
        <taxon>Embryophyta</taxon>
        <taxon>Tracheophyta</taxon>
        <taxon>Spermatophyta</taxon>
        <taxon>Magnoliopsida</taxon>
        <taxon>eudicotyledons</taxon>
        <taxon>Gunneridae</taxon>
        <taxon>Pentapetalae</taxon>
        <taxon>Caryophyllales</taxon>
        <taxon>Chenopodiaceae</taxon>
        <taxon>Betoideae</taxon>
        <taxon>Beta</taxon>
    </lineage>
</organism>
<reference evidence="1 2" key="1">
    <citation type="journal article" date="2014" name="Nature">
        <title>The genome of the recently domesticated crop plant sugar beet (Beta vulgaris).</title>
        <authorList>
            <person name="Dohm J.C."/>
            <person name="Minoche A.E."/>
            <person name="Holtgrawe D."/>
            <person name="Capella-Gutierrez S."/>
            <person name="Zakrzewski F."/>
            <person name="Tafer H."/>
            <person name="Rupp O."/>
            <person name="Sorensen T.R."/>
            <person name="Stracke R."/>
            <person name="Reinhardt R."/>
            <person name="Goesmann A."/>
            <person name="Kraft T."/>
            <person name="Schulz B."/>
            <person name="Stadler P.F."/>
            <person name="Schmidt T."/>
            <person name="Gabaldon T."/>
            <person name="Lehrach H."/>
            <person name="Weisshaar B."/>
            <person name="Himmelbauer H."/>
        </authorList>
    </citation>
    <scope>NUCLEOTIDE SEQUENCE [LARGE SCALE GENOMIC DNA]</scope>
    <source>
        <tissue evidence="1">Taproot</tissue>
    </source>
</reference>